<dbReference type="PANTHER" id="PTHR38788:SF3">
    <property type="entry name" value="CLR5 DOMAIN-CONTAINING PROTEIN"/>
    <property type="match status" value="1"/>
</dbReference>
<feature type="domain" description="Clr5" evidence="1">
    <location>
        <begin position="21"/>
        <end position="71"/>
    </location>
</feature>
<accession>A0A0D2G937</accession>
<dbReference type="Pfam" id="PF14420">
    <property type="entry name" value="Clr5"/>
    <property type="match status" value="1"/>
</dbReference>
<dbReference type="Proteomes" id="UP000054266">
    <property type="component" value="Unassembled WGS sequence"/>
</dbReference>
<name>A0A0D2G937_9EURO</name>
<evidence type="ECO:0000313" key="2">
    <source>
        <dbReference type="EMBL" id="KIW68414.1"/>
    </source>
</evidence>
<dbReference type="AlphaFoldDB" id="A0A0D2G937"/>
<dbReference type="PANTHER" id="PTHR38788">
    <property type="entry name" value="CLR5 DOMAIN-CONTAINING PROTEIN"/>
    <property type="match status" value="1"/>
</dbReference>
<dbReference type="HOGENOM" id="CLU_564992_0_0_1"/>
<proteinExistence type="predicted"/>
<dbReference type="InterPro" id="IPR011990">
    <property type="entry name" value="TPR-like_helical_dom_sf"/>
</dbReference>
<dbReference type="InterPro" id="IPR025676">
    <property type="entry name" value="Clr5_dom"/>
</dbReference>
<reference evidence="2 3" key="1">
    <citation type="submission" date="2015-01" db="EMBL/GenBank/DDBJ databases">
        <title>The Genome Sequence of Capronia semiimmersa CBS27337.</title>
        <authorList>
            <consortium name="The Broad Institute Genomics Platform"/>
            <person name="Cuomo C."/>
            <person name="de Hoog S."/>
            <person name="Gorbushina A."/>
            <person name="Stielow B."/>
            <person name="Teixiera M."/>
            <person name="Abouelleil A."/>
            <person name="Chapman S.B."/>
            <person name="Priest M."/>
            <person name="Young S.K."/>
            <person name="Wortman J."/>
            <person name="Nusbaum C."/>
            <person name="Birren B."/>
        </authorList>
    </citation>
    <scope>NUCLEOTIDE SEQUENCE [LARGE SCALE GENOMIC DNA]</scope>
    <source>
        <strain evidence="2 3">CBS 27337</strain>
    </source>
</reference>
<dbReference type="EMBL" id="KN846958">
    <property type="protein sequence ID" value="KIW68414.1"/>
    <property type="molecule type" value="Genomic_DNA"/>
</dbReference>
<organism evidence="2 3">
    <name type="scientific">Phialophora macrospora</name>
    <dbReference type="NCBI Taxonomy" id="1851006"/>
    <lineage>
        <taxon>Eukaryota</taxon>
        <taxon>Fungi</taxon>
        <taxon>Dikarya</taxon>
        <taxon>Ascomycota</taxon>
        <taxon>Pezizomycotina</taxon>
        <taxon>Eurotiomycetes</taxon>
        <taxon>Chaetothyriomycetidae</taxon>
        <taxon>Chaetothyriales</taxon>
        <taxon>Herpotrichiellaceae</taxon>
        <taxon>Phialophora</taxon>
    </lineage>
</organism>
<sequence length="489" mass="56275">MAKRGSDIAPAQVAVTEGPSAREWASIKGIFIELYVHQGKKLSDIQRLLAVEYDFHATEKAYKRRIMQWKAYKNYKSSEKQAVVESSAQFLAIHNAIPSAQLHGMPIKWDRIKRFSRPPGAKRSRRVAGVAPIIGKKIQLDLQLKNLRPALNVDEKILFLTKSYLDWNISKWSPLGISKPRHDPRNHHTELGIRREETFALDFNKCFYNAIPLLLTNRTREAFTEINLACSLATRCLHLSPYWVFLRLLRLYSYPLWNRFPDVRRQIVSFLQALASRTLPIGHALKPVLEMWVQEEVGADAGRVASLLRLSSDTFGPASGLDAEEWAWIQDEICSLNYQRRELHDALRIARRLAEDPNVPRGVHITSRQMVARYHLQHGNIDEAEPILLQTLRTCAECGTEDEKARFLQQTYSDLGYICHIRQDRARSLQYYEQALEKAIQVNNGANTNSLRCRVETLTMQRDQSEPTSHTNGRQDSSWALWAFCRPYS</sequence>
<evidence type="ECO:0000313" key="3">
    <source>
        <dbReference type="Proteomes" id="UP000054266"/>
    </source>
</evidence>
<gene>
    <name evidence="2" type="ORF">PV04_04363</name>
</gene>
<keyword evidence="3" id="KW-1185">Reference proteome</keyword>
<dbReference type="Gene3D" id="1.25.40.10">
    <property type="entry name" value="Tetratricopeptide repeat domain"/>
    <property type="match status" value="1"/>
</dbReference>
<protein>
    <recommendedName>
        <fullName evidence="1">Clr5 domain-containing protein</fullName>
    </recommendedName>
</protein>
<evidence type="ECO:0000259" key="1">
    <source>
        <dbReference type="Pfam" id="PF14420"/>
    </source>
</evidence>